<gene>
    <name evidence="2" type="ORF">J2Z66_002796</name>
</gene>
<evidence type="ECO:0000259" key="1">
    <source>
        <dbReference type="Pfam" id="PF08722"/>
    </source>
</evidence>
<evidence type="ECO:0000313" key="3">
    <source>
        <dbReference type="Proteomes" id="UP001519287"/>
    </source>
</evidence>
<accession>A0ABS4IUE1</accession>
<comment type="caution">
    <text evidence="2">The sequence shown here is derived from an EMBL/GenBank/DDBJ whole genome shotgun (WGS) entry which is preliminary data.</text>
</comment>
<dbReference type="RefSeq" id="WP_209971960.1">
    <property type="nucleotide sequence ID" value="NZ_JAGGLB010000008.1"/>
</dbReference>
<keyword evidence="3" id="KW-1185">Reference proteome</keyword>
<dbReference type="InterPro" id="IPR014833">
    <property type="entry name" value="TnsA_N"/>
</dbReference>
<proteinExistence type="predicted"/>
<dbReference type="EMBL" id="JAGGLB010000008">
    <property type="protein sequence ID" value="MBP1991189.1"/>
    <property type="molecule type" value="Genomic_DNA"/>
</dbReference>
<evidence type="ECO:0000313" key="2">
    <source>
        <dbReference type="EMBL" id="MBP1991189.1"/>
    </source>
</evidence>
<reference evidence="2 3" key="1">
    <citation type="submission" date="2021-03" db="EMBL/GenBank/DDBJ databases">
        <title>Genomic Encyclopedia of Type Strains, Phase IV (KMG-IV): sequencing the most valuable type-strain genomes for metagenomic binning, comparative biology and taxonomic classification.</title>
        <authorList>
            <person name="Goeker M."/>
        </authorList>
    </citation>
    <scope>NUCLEOTIDE SEQUENCE [LARGE SCALE GENOMIC DNA]</scope>
    <source>
        <strain evidence="2 3">DSM 26048</strain>
    </source>
</reference>
<name>A0ABS4IUE1_9BACL</name>
<feature type="domain" description="TnsA endonuclease N-terminal" evidence="1">
    <location>
        <begin position="46"/>
        <end position="127"/>
    </location>
</feature>
<organism evidence="2 3">
    <name type="scientific">Paenibacillus eucommiae</name>
    <dbReference type="NCBI Taxonomy" id="1355755"/>
    <lineage>
        <taxon>Bacteria</taxon>
        <taxon>Bacillati</taxon>
        <taxon>Bacillota</taxon>
        <taxon>Bacilli</taxon>
        <taxon>Bacillales</taxon>
        <taxon>Paenibacillaceae</taxon>
        <taxon>Paenibacillus</taxon>
    </lineage>
</organism>
<dbReference type="Pfam" id="PF08722">
    <property type="entry name" value="Tn7_TnsA-like_N"/>
    <property type="match status" value="1"/>
</dbReference>
<sequence length="222" mass="26462">MYNPIRLPRNKHYGSNYWEGISFKYDRIVSSYSNLEYDNWILIETDPEIIDYCEQPCKVNFVIGGKLKGTIFDMWLHHRLTGEEFIEVKYSNELKPGHKNYERNVEQIEVQKEWCAEQGVKHSIKTEQDIRKNRILLDNKKRILSFVKDTNIATLSFSEQFIKYLTDQPTSFFTIAQWLPELNVYQIHELIFWHIYHGNVKSNIETVTLGNNTEVWTCRDKS</sequence>
<protein>
    <recommendedName>
        <fullName evidence="1">TnsA endonuclease N-terminal domain-containing protein</fullName>
    </recommendedName>
</protein>
<dbReference type="Proteomes" id="UP001519287">
    <property type="component" value="Unassembled WGS sequence"/>
</dbReference>